<protein>
    <submittedName>
        <fullName evidence="2">Pe38 protein</fullName>
    </submittedName>
</protein>
<feature type="transmembrane region" description="Helical" evidence="1">
    <location>
        <begin position="31"/>
        <end position="53"/>
    </location>
</feature>
<reference evidence="2" key="1">
    <citation type="submission" date="2019-11" db="EMBL/GenBank/DDBJ databases">
        <title>Studies on the baculoviruses infecting the caterpillars, Spilarctia obliqua Walker (Erebidae) and Pieris brassicae Linn. (Pieridae) (Insecta: Lepidoptera).</title>
        <authorList>
            <person name="Paul S."/>
            <person name="Arumugaperumal A."/>
            <person name="Sathiya Balasingh Thangapandi E.J.J."/>
            <person name="Sarjubala Devi H."/>
            <person name="Johnson T."/>
            <person name="Maisnam S."/>
            <person name="Krishnavel S."/>
            <person name="Soman Syamala S."/>
            <person name="Ramamoorthy S."/>
            <person name="Karthikeyan R."/>
            <person name="Subburaman C."/>
            <person name="Jeyaprakash R."/>
            <person name="Azhaguchamy M."/>
            <person name="Ramaiyer V."/>
            <person name="Sivasubramaniam S."/>
        </authorList>
    </citation>
    <scope>NUCLEOTIDE SEQUENCE</scope>
    <source>
        <strain evidence="2">Manipur</strain>
    </source>
</reference>
<name>A0A7G9U864_9ABAC</name>
<dbReference type="EMBL" id="MN750513">
    <property type="protein sequence ID" value="QNN89295.1"/>
    <property type="molecule type" value="Genomic_DNA"/>
</dbReference>
<sequence length="91" mass="10700">MSLQTFNSVFNHHVRHGRIHARAKLLVQISFWRAFSLNSTLTATFFLFLIGNVRDVRRFRRFRDVVGFRGLQNFAKTLKSATNVRFWSANV</sequence>
<accession>A0A7G9U864</accession>
<keyword evidence="1" id="KW-0812">Transmembrane</keyword>
<evidence type="ECO:0000313" key="2">
    <source>
        <dbReference type="EMBL" id="QNN89295.1"/>
    </source>
</evidence>
<organism evidence="2">
    <name type="scientific">Spilarctia obliqua nucleopolyhedrovirus</name>
    <dbReference type="NCBI Taxonomy" id="1638618"/>
    <lineage>
        <taxon>Viruses</taxon>
        <taxon>Viruses incertae sedis</taxon>
        <taxon>Naldaviricetes</taxon>
        <taxon>Lefavirales</taxon>
        <taxon>Baculoviridae</taxon>
        <taxon>Alphabaculovirus</taxon>
    </lineage>
</organism>
<proteinExistence type="predicted"/>
<evidence type="ECO:0000256" key="1">
    <source>
        <dbReference type="SAM" id="Phobius"/>
    </source>
</evidence>
<keyword evidence="1" id="KW-0472">Membrane</keyword>
<keyword evidence="1" id="KW-1133">Transmembrane helix</keyword>